<organism evidence="4 5">
    <name type="scientific">Bacillus mesophilus</name>
    <dbReference type="NCBI Taxonomy" id="1808955"/>
    <lineage>
        <taxon>Bacteria</taxon>
        <taxon>Bacillati</taxon>
        <taxon>Bacillota</taxon>
        <taxon>Bacilli</taxon>
        <taxon>Bacillales</taxon>
        <taxon>Bacillaceae</taxon>
        <taxon>Bacillus</taxon>
    </lineage>
</organism>
<evidence type="ECO:0000256" key="2">
    <source>
        <dbReference type="ARBA" id="ARBA00022801"/>
    </source>
</evidence>
<evidence type="ECO:0000256" key="1">
    <source>
        <dbReference type="ARBA" id="ARBA00001946"/>
    </source>
</evidence>
<dbReference type="GO" id="GO:0016787">
    <property type="term" value="F:hydrolase activity"/>
    <property type="evidence" value="ECO:0007669"/>
    <property type="project" value="UniProtKB-KW"/>
</dbReference>
<dbReference type="PANTHER" id="PTHR43046">
    <property type="entry name" value="GDP-MANNOSE MANNOSYL HYDROLASE"/>
    <property type="match status" value="1"/>
</dbReference>
<dbReference type="RefSeq" id="WP_163178844.1">
    <property type="nucleotide sequence ID" value="NZ_JAAIWM010000002.1"/>
</dbReference>
<comment type="caution">
    <text evidence="4">The sequence shown here is derived from an EMBL/GenBank/DDBJ whole genome shotgun (WGS) entry which is preliminary data.</text>
</comment>
<evidence type="ECO:0000313" key="5">
    <source>
        <dbReference type="Proteomes" id="UP000481043"/>
    </source>
</evidence>
<proteinExistence type="predicted"/>
<sequence>MTHKLAAGVVVIKDNKVLLVKQKSGWGLPKGSTEAGEFFYEAASRECLEETGLEIVIGDVAFIIEFRSKQYGQYLQVYYSAKVSESPQFQINDPDDDIIEVKFVSITELREYIRFLPWIVSLEKWVENQTMSYFNYDLDKEGYELIDKDRTSLHK</sequence>
<gene>
    <name evidence="4" type="ORF">G4D63_06465</name>
</gene>
<evidence type="ECO:0000259" key="3">
    <source>
        <dbReference type="PROSITE" id="PS51462"/>
    </source>
</evidence>
<dbReference type="PROSITE" id="PS51462">
    <property type="entry name" value="NUDIX"/>
    <property type="match status" value="1"/>
</dbReference>
<dbReference type="PANTHER" id="PTHR43046:SF16">
    <property type="entry name" value="ADP-RIBOSE PYROPHOSPHATASE YJHB-RELATED"/>
    <property type="match status" value="1"/>
</dbReference>
<comment type="cofactor">
    <cofactor evidence="1">
        <name>Mg(2+)</name>
        <dbReference type="ChEBI" id="CHEBI:18420"/>
    </cofactor>
</comment>
<accession>A0A6M0Q4T1</accession>
<keyword evidence="5" id="KW-1185">Reference proteome</keyword>
<evidence type="ECO:0000313" key="4">
    <source>
        <dbReference type="EMBL" id="NEY71385.1"/>
    </source>
</evidence>
<dbReference type="InterPro" id="IPR000086">
    <property type="entry name" value="NUDIX_hydrolase_dom"/>
</dbReference>
<dbReference type="SUPFAM" id="SSF55811">
    <property type="entry name" value="Nudix"/>
    <property type="match status" value="1"/>
</dbReference>
<dbReference type="Gene3D" id="3.90.79.10">
    <property type="entry name" value="Nucleoside Triphosphate Pyrophosphohydrolase"/>
    <property type="match status" value="1"/>
</dbReference>
<dbReference type="AlphaFoldDB" id="A0A6M0Q4T1"/>
<dbReference type="Pfam" id="PF00293">
    <property type="entry name" value="NUDIX"/>
    <property type="match status" value="1"/>
</dbReference>
<dbReference type="InterPro" id="IPR015797">
    <property type="entry name" value="NUDIX_hydrolase-like_dom_sf"/>
</dbReference>
<protein>
    <submittedName>
        <fullName evidence="4">NUDIX hydrolase</fullName>
    </submittedName>
</protein>
<keyword evidence="2 4" id="KW-0378">Hydrolase</keyword>
<feature type="domain" description="Nudix hydrolase" evidence="3">
    <location>
        <begin position="2"/>
        <end position="128"/>
    </location>
</feature>
<dbReference type="Proteomes" id="UP000481043">
    <property type="component" value="Unassembled WGS sequence"/>
</dbReference>
<dbReference type="EMBL" id="JAAIWM010000002">
    <property type="protein sequence ID" value="NEY71385.1"/>
    <property type="molecule type" value="Genomic_DNA"/>
</dbReference>
<name>A0A6M0Q4T1_9BACI</name>
<reference evidence="4 5" key="1">
    <citation type="submission" date="2020-02" db="EMBL/GenBank/DDBJ databases">
        <title>Bacillus aquiflavi sp. nov., isolated from yellow water of strong flavor Chinese baijiu in Yibin region of China.</title>
        <authorList>
            <person name="Xie J."/>
        </authorList>
    </citation>
    <scope>NUCLEOTIDE SEQUENCE [LARGE SCALE GENOMIC DNA]</scope>
    <source>
        <strain evidence="4 5">SA4</strain>
    </source>
</reference>